<accession>A0A6A6JLY8</accession>
<sequence>MVSWPGLIFSLPSFAVFQMHLTCSYPYPIMHRMYPAQVQVPRRQVNDHYLLSTGHTARPVGAPLPPMRSKASEPGVEVTCTHAERIQESSTNAYEIEQHVLCLDTLHFDLNYNAKACSASLLGLVNPYLVPSIVFSCPLTFRPLPLAQFTASRVVFSMANREMPYSPCLHSTNENPTD</sequence>
<dbReference type="Proteomes" id="UP000800097">
    <property type="component" value="Unassembled WGS sequence"/>
</dbReference>
<keyword evidence="1" id="KW-0732">Signal</keyword>
<dbReference type="GeneID" id="54547727"/>
<name>A0A6A6JLY8_WESOR</name>
<organism evidence="2 3">
    <name type="scientific">Westerdykella ornata</name>
    <dbReference type="NCBI Taxonomy" id="318751"/>
    <lineage>
        <taxon>Eukaryota</taxon>
        <taxon>Fungi</taxon>
        <taxon>Dikarya</taxon>
        <taxon>Ascomycota</taxon>
        <taxon>Pezizomycotina</taxon>
        <taxon>Dothideomycetes</taxon>
        <taxon>Pleosporomycetidae</taxon>
        <taxon>Pleosporales</taxon>
        <taxon>Sporormiaceae</taxon>
        <taxon>Westerdykella</taxon>
    </lineage>
</organism>
<evidence type="ECO:0000313" key="2">
    <source>
        <dbReference type="EMBL" id="KAF2276958.1"/>
    </source>
</evidence>
<feature type="signal peptide" evidence="1">
    <location>
        <begin position="1"/>
        <end position="24"/>
    </location>
</feature>
<evidence type="ECO:0000313" key="3">
    <source>
        <dbReference type="Proteomes" id="UP000800097"/>
    </source>
</evidence>
<protein>
    <submittedName>
        <fullName evidence="2">Uncharacterized protein</fullName>
    </submittedName>
</protein>
<keyword evidence="3" id="KW-1185">Reference proteome</keyword>
<dbReference type="RefSeq" id="XP_033654497.1">
    <property type="nucleotide sequence ID" value="XM_033794552.1"/>
</dbReference>
<gene>
    <name evidence="2" type="ORF">EI97DRAFT_304439</name>
</gene>
<evidence type="ECO:0000256" key="1">
    <source>
        <dbReference type="SAM" id="SignalP"/>
    </source>
</evidence>
<feature type="chain" id="PRO_5025418114" evidence="1">
    <location>
        <begin position="25"/>
        <end position="178"/>
    </location>
</feature>
<dbReference type="AlphaFoldDB" id="A0A6A6JLY8"/>
<reference evidence="2" key="1">
    <citation type="journal article" date="2020" name="Stud. Mycol.">
        <title>101 Dothideomycetes genomes: a test case for predicting lifestyles and emergence of pathogens.</title>
        <authorList>
            <person name="Haridas S."/>
            <person name="Albert R."/>
            <person name="Binder M."/>
            <person name="Bloem J."/>
            <person name="Labutti K."/>
            <person name="Salamov A."/>
            <person name="Andreopoulos B."/>
            <person name="Baker S."/>
            <person name="Barry K."/>
            <person name="Bills G."/>
            <person name="Bluhm B."/>
            <person name="Cannon C."/>
            <person name="Castanera R."/>
            <person name="Culley D."/>
            <person name="Daum C."/>
            <person name="Ezra D."/>
            <person name="Gonzalez J."/>
            <person name="Henrissat B."/>
            <person name="Kuo A."/>
            <person name="Liang C."/>
            <person name="Lipzen A."/>
            <person name="Lutzoni F."/>
            <person name="Magnuson J."/>
            <person name="Mondo S."/>
            <person name="Nolan M."/>
            <person name="Ohm R."/>
            <person name="Pangilinan J."/>
            <person name="Park H.-J."/>
            <person name="Ramirez L."/>
            <person name="Alfaro M."/>
            <person name="Sun H."/>
            <person name="Tritt A."/>
            <person name="Yoshinaga Y."/>
            <person name="Zwiers L.-H."/>
            <person name="Turgeon B."/>
            <person name="Goodwin S."/>
            <person name="Spatafora J."/>
            <person name="Crous P."/>
            <person name="Grigoriev I."/>
        </authorList>
    </citation>
    <scope>NUCLEOTIDE SEQUENCE</scope>
    <source>
        <strain evidence="2">CBS 379.55</strain>
    </source>
</reference>
<proteinExistence type="predicted"/>
<dbReference type="EMBL" id="ML986491">
    <property type="protein sequence ID" value="KAF2276958.1"/>
    <property type="molecule type" value="Genomic_DNA"/>
</dbReference>